<dbReference type="Gene3D" id="2.30.40.10">
    <property type="entry name" value="Urease, subunit C, domain 1"/>
    <property type="match status" value="1"/>
</dbReference>
<evidence type="ECO:0000259" key="1">
    <source>
        <dbReference type="Pfam" id="PF07969"/>
    </source>
</evidence>
<organism evidence="2 3">
    <name type="scientific">Microbacterium mangrovi</name>
    <dbReference type="NCBI Taxonomy" id="1348253"/>
    <lineage>
        <taxon>Bacteria</taxon>
        <taxon>Bacillati</taxon>
        <taxon>Actinomycetota</taxon>
        <taxon>Actinomycetes</taxon>
        <taxon>Micrococcales</taxon>
        <taxon>Microbacteriaceae</taxon>
        <taxon>Microbacterium</taxon>
    </lineage>
</organism>
<comment type="caution">
    <text evidence="2">The sequence shown here is derived from an EMBL/GenBank/DDBJ whole genome shotgun (WGS) entry which is preliminary data.</text>
</comment>
<dbReference type="GO" id="GO:0016810">
    <property type="term" value="F:hydrolase activity, acting on carbon-nitrogen (but not peptide) bonds"/>
    <property type="evidence" value="ECO:0007669"/>
    <property type="project" value="InterPro"/>
</dbReference>
<dbReference type="AlphaFoldDB" id="A0A0B1ZWD8"/>
<sequence length="545" mass="55395">MPGAAVEPVRALAVRDGLVAAVGPDAEALIGPGTEVVELAGRTVVPGLNDTHLHLVCYAMARFGLRDASPAAIGDWAGLSAVLTAEAVGADGWIRAQGWDAEQLGRPGTAADIDAALAANGIPGTPTVLFDRTGHQLLAGTAALRALGITAATADPPGGVIVRDAAGDPTGVFSDAATALVLGAMPPVPADALVDVLRQAQRELNALGFTSVTDPGIGTGSATLFDGSASPLALDAIRMLERAGDLTLRTTVLLTFAGTGGESVDSVRAGLAGPLPHALDGCDPHWARIAGVKVFADGIQRSGTAWHHEPYGPEHRTGQLAVAGGSDAERVTTLHGILKEIGDAGMQTGVHATGDASADAVVAGLQALDPAARAALPYLIHGDFLPADGMPGLTAATIGWTANPVISRLVCGIGHELLGAERQAVRQPLGSALRAGVTVTLSSDAPVVDPDWRQAIIVAVERSQTDGIPHPDSPEAVSTTDALAMMTVTAGELDGSAARKGRLAPGFAADLVVLGGRWPDAAHVRDLEHLRTDLTVVGGRIVHRR</sequence>
<evidence type="ECO:0000313" key="2">
    <source>
        <dbReference type="EMBL" id="KHK95523.1"/>
    </source>
</evidence>
<name>A0A0B1ZWD8_9MICO</name>
<dbReference type="InterPro" id="IPR011059">
    <property type="entry name" value="Metal-dep_hydrolase_composite"/>
</dbReference>
<dbReference type="PANTHER" id="PTHR22642:SF2">
    <property type="entry name" value="PROTEIN LONG AFTER FAR-RED 3"/>
    <property type="match status" value="1"/>
</dbReference>
<dbReference type="EMBL" id="JTDK01000022">
    <property type="protein sequence ID" value="KHK95523.1"/>
    <property type="molecule type" value="Genomic_DNA"/>
</dbReference>
<dbReference type="InterPro" id="IPR013108">
    <property type="entry name" value="Amidohydro_3"/>
</dbReference>
<dbReference type="SUPFAM" id="SSF51556">
    <property type="entry name" value="Metallo-dependent hydrolases"/>
    <property type="match status" value="1"/>
</dbReference>
<gene>
    <name evidence="2" type="ORF">LK09_19015</name>
</gene>
<dbReference type="Pfam" id="PF07969">
    <property type="entry name" value="Amidohydro_3"/>
    <property type="match status" value="1"/>
</dbReference>
<protein>
    <recommendedName>
        <fullName evidence="1">Amidohydrolase 3 domain-containing protein</fullName>
    </recommendedName>
</protein>
<proteinExistence type="predicted"/>
<dbReference type="InterPro" id="IPR032466">
    <property type="entry name" value="Metal_Hydrolase"/>
</dbReference>
<dbReference type="Gene3D" id="3.10.310.70">
    <property type="match status" value="1"/>
</dbReference>
<dbReference type="Proteomes" id="UP000031030">
    <property type="component" value="Unassembled WGS sequence"/>
</dbReference>
<dbReference type="PANTHER" id="PTHR22642">
    <property type="entry name" value="IMIDAZOLONEPROPIONASE"/>
    <property type="match status" value="1"/>
</dbReference>
<feature type="domain" description="Amidohydrolase 3" evidence="1">
    <location>
        <begin position="35"/>
        <end position="543"/>
    </location>
</feature>
<accession>A0A0B1ZWD8</accession>
<dbReference type="Gene3D" id="3.20.20.140">
    <property type="entry name" value="Metal-dependent hydrolases"/>
    <property type="match status" value="1"/>
</dbReference>
<keyword evidence="3" id="KW-1185">Reference proteome</keyword>
<dbReference type="SUPFAM" id="SSF51338">
    <property type="entry name" value="Composite domain of metallo-dependent hydrolases"/>
    <property type="match status" value="1"/>
</dbReference>
<reference evidence="2 3" key="1">
    <citation type="submission" date="2014-11" db="EMBL/GenBank/DDBJ databases">
        <title>Genome sequence of Microbacterium mangrovi MUSC 115(T).</title>
        <authorList>
            <person name="Lee L.-H."/>
        </authorList>
    </citation>
    <scope>NUCLEOTIDE SEQUENCE [LARGE SCALE GENOMIC DNA]</scope>
    <source>
        <strain evidence="2 3">MUSC 115</strain>
    </source>
</reference>
<evidence type="ECO:0000313" key="3">
    <source>
        <dbReference type="Proteomes" id="UP000031030"/>
    </source>
</evidence>